<dbReference type="PROSITE" id="PS01096">
    <property type="entry name" value="PPIC_PPIASE_1"/>
    <property type="match status" value="1"/>
</dbReference>
<feature type="signal peptide" evidence="2">
    <location>
        <begin position="1"/>
        <end position="18"/>
    </location>
</feature>
<dbReference type="PROSITE" id="PS51257">
    <property type="entry name" value="PROKAR_LIPOPROTEIN"/>
    <property type="match status" value="1"/>
</dbReference>
<dbReference type="eggNOG" id="COG0760">
    <property type="taxonomic scope" value="Bacteria"/>
</dbReference>
<protein>
    <submittedName>
        <fullName evidence="4">PpiC-type peptidyl-prolyl cis-trans isomerase</fullName>
    </submittedName>
</protein>
<evidence type="ECO:0000313" key="4">
    <source>
        <dbReference type="EMBL" id="ABJ82511.1"/>
    </source>
</evidence>
<dbReference type="InterPro" id="IPR046357">
    <property type="entry name" value="PPIase_dom_sf"/>
</dbReference>
<keyword evidence="2" id="KW-0732">Signal</keyword>
<dbReference type="AlphaFoldDB" id="Q028P1"/>
<proteinExistence type="predicted"/>
<feature type="domain" description="PpiC" evidence="3">
    <location>
        <begin position="169"/>
        <end position="282"/>
    </location>
</feature>
<keyword evidence="1 4" id="KW-0413">Isomerase</keyword>
<evidence type="ECO:0000256" key="2">
    <source>
        <dbReference type="SAM" id="SignalP"/>
    </source>
</evidence>
<dbReference type="Pfam" id="PF00639">
    <property type="entry name" value="Rotamase"/>
    <property type="match status" value="1"/>
</dbReference>
<organism evidence="4">
    <name type="scientific">Solibacter usitatus (strain Ellin6076)</name>
    <dbReference type="NCBI Taxonomy" id="234267"/>
    <lineage>
        <taxon>Bacteria</taxon>
        <taxon>Pseudomonadati</taxon>
        <taxon>Acidobacteriota</taxon>
        <taxon>Terriglobia</taxon>
        <taxon>Bryobacterales</taxon>
        <taxon>Solibacteraceae</taxon>
        <taxon>Candidatus Solibacter</taxon>
    </lineage>
</organism>
<dbReference type="InterPro" id="IPR000297">
    <property type="entry name" value="PPIase_PpiC"/>
</dbReference>
<evidence type="ECO:0000256" key="1">
    <source>
        <dbReference type="PROSITE-ProRule" id="PRU00278"/>
    </source>
</evidence>
<dbReference type="GO" id="GO:0003755">
    <property type="term" value="F:peptidyl-prolyl cis-trans isomerase activity"/>
    <property type="evidence" value="ECO:0007669"/>
    <property type="project" value="UniProtKB-KW"/>
</dbReference>
<keyword evidence="1" id="KW-0697">Rotamase</keyword>
<dbReference type="InterPro" id="IPR023058">
    <property type="entry name" value="PPIase_PpiC_CS"/>
</dbReference>
<dbReference type="EMBL" id="CP000473">
    <property type="protein sequence ID" value="ABJ82511.1"/>
    <property type="molecule type" value="Genomic_DNA"/>
</dbReference>
<dbReference type="SUPFAM" id="SSF109998">
    <property type="entry name" value="Triger factor/SurA peptide-binding domain-like"/>
    <property type="match status" value="1"/>
</dbReference>
<dbReference type="InParanoid" id="Q028P1"/>
<dbReference type="HOGENOM" id="CLU_034646_5_3_0"/>
<dbReference type="SUPFAM" id="SSF54534">
    <property type="entry name" value="FKBP-like"/>
    <property type="match status" value="1"/>
</dbReference>
<dbReference type="OrthoDB" id="14196at2"/>
<dbReference type="KEGG" id="sus:Acid_1519"/>
<dbReference type="STRING" id="234267.Acid_1519"/>
<dbReference type="PROSITE" id="PS50198">
    <property type="entry name" value="PPIC_PPIASE_2"/>
    <property type="match status" value="1"/>
</dbReference>
<accession>Q028P1</accession>
<dbReference type="Gene3D" id="1.10.4030.10">
    <property type="entry name" value="Porin chaperone SurA, peptide-binding domain"/>
    <property type="match status" value="1"/>
</dbReference>
<name>Q028P1_SOLUE</name>
<sequence precursor="true">MKRIFVVFAAGVAALTLASCKHSPPANVAAEVDNHAITNSDLEKTYQSQYAQQSEGASEDQILTQKLDLLSSMITQEIMLRKAEKLGLAAVDADVDAEISKMRAPYTKEEFEKQLSAQHMTLDDLKLKVRSKLTVDKLVNKEITSKITITDADVKNFYNNNKAAFNLPEPAIHMAQILVTPFPDPNVRNLKNSKAQNDKEARAKIEDILGRLKRGDDFGMLAQNYSEDANSAPNGGDMGFVRQSDLEKVNPELRKMVISLPPNGVSPIIPTPEGYRILKVISKEPAGQRELNDPRVQQNIRDTLLNSKDQLLRAAYYETARNDAKIQNYLAKSIVDNAGKSK</sequence>
<dbReference type="Pfam" id="PF13624">
    <property type="entry name" value="SurA_N_3"/>
    <property type="match status" value="1"/>
</dbReference>
<dbReference type="Gene3D" id="3.10.50.40">
    <property type="match status" value="1"/>
</dbReference>
<feature type="chain" id="PRO_5007921957" evidence="2">
    <location>
        <begin position="19"/>
        <end position="342"/>
    </location>
</feature>
<dbReference type="InterPro" id="IPR050245">
    <property type="entry name" value="PrsA_foldase"/>
</dbReference>
<gene>
    <name evidence="4" type="ordered locus">Acid_1519</name>
</gene>
<dbReference type="InterPro" id="IPR027304">
    <property type="entry name" value="Trigger_fact/SurA_dom_sf"/>
</dbReference>
<dbReference type="PANTHER" id="PTHR47245">
    <property type="entry name" value="PEPTIDYLPROLYL ISOMERASE"/>
    <property type="match status" value="1"/>
</dbReference>
<evidence type="ECO:0000259" key="3">
    <source>
        <dbReference type="PROSITE" id="PS50198"/>
    </source>
</evidence>
<dbReference type="PANTHER" id="PTHR47245:SF2">
    <property type="entry name" value="PEPTIDYL-PROLYL CIS-TRANS ISOMERASE HP_0175-RELATED"/>
    <property type="match status" value="1"/>
</dbReference>
<reference evidence="4" key="1">
    <citation type="submission" date="2006-10" db="EMBL/GenBank/DDBJ databases">
        <title>Complete sequence of Solibacter usitatus Ellin6076.</title>
        <authorList>
            <consortium name="US DOE Joint Genome Institute"/>
            <person name="Copeland A."/>
            <person name="Lucas S."/>
            <person name="Lapidus A."/>
            <person name="Barry K."/>
            <person name="Detter J.C."/>
            <person name="Glavina del Rio T."/>
            <person name="Hammon N."/>
            <person name="Israni S."/>
            <person name="Dalin E."/>
            <person name="Tice H."/>
            <person name="Pitluck S."/>
            <person name="Thompson L.S."/>
            <person name="Brettin T."/>
            <person name="Bruce D."/>
            <person name="Han C."/>
            <person name="Tapia R."/>
            <person name="Gilna P."/>
            <person name="Schmutz J."/>
            <person name="Larimer F."/>
            <person name="Land M."/>
            <person name="Hauser L."/>
            <person name="Kyrpides N."/>
            <person name="Mikhailova N."/>
            <person name="Janssen P.H."/>
            <person name="Kuske C.R."/>
            <person name="Richardson P."/>
        </authorList>
    </citation>
    <scope>NUCLEOTIDE SEQUENCE</scope>
    <source>
        <strain evidence="4">Ellin6076</strain>
    </source>
</reference>